<name>A0ABX0YGB4_9PSED</name>
<feature type="domain" description="Double-stranded DNA deaminase toxin A prePAAR motif" evidence="3">
    <location>
        <begin position="1"/>
        <end position="54"/>
    </location>
</feature>
<dbReference type="CDD" id="cd14742">
    <property type="entry name" value="PAAR_RHS"/>
    <property type="match status" value="1"/>
</dbReference>
<feature type="transmembrane region" description="Helical" evidence="1">
    <location>
        <begin position="20"/>
        <end position="46"/>
    </location>
</feature>
<evidence type="ECO:0000313" key="5">
    <source>
        <dbReference type="Proteomes" id="UP000746535"/>
    </source>
</evidence>
<proteinExistence type="predicted"/>
<dbReference type="InterPro" id="IPR028916">
    <property type="entry name" value="Tox-GHH_dom"/>
</dbReference>
<dbReference type="Pfam" id="PF05488">
    <property type="entry name" value="PAAR_motif"/>
    <property type="match status" value="1"/>
</dbReference>
<keyword evidence="1" id="KW-1133">Transmembrane helix</keyword>
<dbReference type="Proteomes" id="UP000746535">
    <property type="component" value="Unassembled WGS sequence"/>
</dbReference>
<feature type="domain" description="Tox-GHH" evidence="2">
    <location>
        <begin position="303"/>
        <end position="380"/>
    </location>
</feature>
<dbReference type="EMBL" id="JAAVJI010000004">
    <property type="protein sequence ID" value="NJP01234.1"/>
    <property type="molecule type" value="Genomic_DNA"/>
</dbReference>
<comment type="caution">
    <text evidence="4">The sequence shown here is derived from an EMBL/GenBank/DDBJ whole genome shotgun (WGS) entry which is preliminary data.</text>
</comment>
<dbReference type="CDD" id="cd14740">
    <property type="entry name" value="PAAR_4"/>
    <property type="match status" value="1"/>
</dbReference>
<dbReference type="Pfam" id="PF15636">
    <property type="entry name" value="Tox-GHH"/>
    <property type="match status" value="1"/>
</dbReference>
<reference evidence="4 5" key="1">
    <citation type="submission" date="2020-03" db="EMBL/GenBank/DDBJ databases">
        <authorList>
            <person name="Wang L."/>
            <person name="He N."/>
            <person name="Li Y."/>
            <person name="Fang Y."/>
            <person name="Zhang F."/>
        </authorList>
    </citation>
    <scope>NUCLEOTIDE SEQUENCE [LARGE SCALE GENOMIC DNA]</scope>
    <source>
        <strain evidence="5">hsmgli-8</strain>
    </source>
</reference>
<evidence type="ECO:0000313" key="4">
    <source>
        <dbReference type="EMBL" id="NJP01234.1"/>
    </source>
</evidence>
<dbReference type="InterPro" id="IPR057925">
    <property type="entry name" value="prePAAR_DddA"/>
</dbReference>
<keyword evidence="1" id="KW-0812">Transmembrane</keyword>
<dbReference type="RefSeq" id="WP_168083798.1">
    <property type="nucleotide sequence ID" value="NZ_JAAVJI010000004.1"/>
</dbReference>
<keyword evidence="1" id="KW-0472">Membrane</keyword>
<sequence length="412" mass="43244">MSQAARLGDPIEHTGSLTGLLAGLAIGAIGAALIVGTGGLAAVAIVGASATAGAGIGQLIGSLSVCDHSTGQIQSGSANVFINGKPAARAHLDTALCDEHGPAPQVLAQGSDTVYINGVPAARVGDRTVCDAKISSGSGNVVIGGGTQTTDSIRPEVPEWLERSLLVVGLGSALVLASPIVVAAGLVGGIAGGAAGHWAGGKLFGAGSDGQKLMTFGAGLLGGGLGAKGGKWFDARYEIKTQGLGSNFGNVKIQRREISLDSTEKVTTHKLPHTPLGRYQRKALKRKLDSRTITKEEYARLDWDRRFSNKKTKGIARFWAQERLSLKAGNEGTRNWSQEQKAAILDYKKPTFNGEPIQGHHRYNASAHPHLASDPKNIYPATRTEHLKRWHGGSWRNDSFGEPVNPSFLEEF</sequence>
<protein>
    <submittedName>
        <fullName evidence="4">Rhs family protein</fullName>
    </submittedName>
</protein>
<gene>
    <name evidence="4" type="ORF">HBH25_10190</name>
</gene>
<keyword evidence="5" id="KW-1185">Reference proteome</keyword>
<accession>A0ABX0YGB4</accession>
<feature type="transmembrane region" description="Helical" evidence="1">
    <location>
        <begin position="164"/>
        <end position="187"/>
    </location>
</feature>
<dbReference type="Gene3D" id="2.60.200.60">
    <property type="match status" value="1"/>
</dbReference>
<organism evidence="4 5">
    <name type="scientific">Pseudomonas quercus</name>
    <dbReference type="NCBI Taxonomy" id="2722792"/>
    <lineage>
        <taxon>Bacteria</taxon>
        <taxon>Pseudomonadati</taxon>
        <taxon>Pseudomonadota</taxon>
        <taxon>Gammaproteobacteria</taxon>
        <taxon>Pseudomonadales</taxon>
        <taxon>Pseudomonadaceae</taxon>
        <taxon>Pseudomonas</taxon>
    </lineage>
</organism>
<evidence type="ECO:0000259" key="2">
    <source>
        <dbReference type="Pfam" id="PF15636"/>
    </source>
</evidence>
<dbReference type="InterPro" id="IPR008727">
    <property type="entry name" value="PAAR_motif"/>
</dbReference>
<evidence type="ECO:0000259" key="3">
    <source>
        <dbReference type="Pfam" id="PF25799"/>
    </source>
</evidence>
<dbReference type="Pfam" id="PF25799">
    <property type="entry name" value="prePAAR_I"/>
    <property type="match status" value="1"/>
</dbReference>
<evidence type="ECO:0000256" key="1">
    <source>
        <dbReference type="SAM" id="Phobius"/>
    </source>
</evidence>